<evidence type="ECO:0000313" key="2">
    <source>
        <dbReference type="EMBL" id="KZC11946.1"/>
    </source>
</evidence>
<dbReference type="Proteomes" id="UP000076502">
    <property type="component" value="Unassembled WGS sequence"/>
</dbReference>
<name>A0A154PJ80_DUFNO</name>
<evidence type="ECO:0000313" key="3">
    <source>
        <dbReference type="Proteomes" id="UP000076502"/>
    </source>
</evidence>
<organism evidence="2 3">
    <name type="scientific">Dufourea novaeangliae</name>
    <name type="common">Sweat bee</name>
    <dbReference type="NCBI Taxonomy" id="178035"/>
    <lineage>
        <taxon>Eukaryota</taxon>
        <taxon>Metazoa</taxon>
        <taxon>Ecdysozoa</taxon>
        <taxon>Arthropoda</taxon>
        <taxon>Hexapoda</taxon>
        <taxon>Insecta</taxon>
        <taxon>Pterygota</taxon>
        <taxon>Neoptera</taxon>
        <taxon>Endopterygota</taxon>
        <taxon>Hymenoptera</taxon>
        <taxon>Apocrita</taxon>
        <taxon>Aculeata</taxon>
        <taxon>Apoidea</taxon>
        <taxon>Anthophila</taxon>
        <taxon>Halictidae</taxon>
        <taxon>Rophitinae</taxon>
        <taxon>Dufourea</taxon>
    </lineage>
</organism>
<evidence type="ECO:0000256" key="1">
    <source>
        <dbReference type="SAM" id="MobiDB-lite"/>
    </source>
</evidence>
<feature type="region of interest" description="Disordered" evidence="1">
    <location>
        <begin position="44"/>
        <end position="63"/>
    </location>
</feature>
<gene>
    <name evidence="2" type="ORF">WN55_03450</name>
</gene>
<keyword evidence="3" id="KW-1185">Reference proteome</keyword>
<reference evidence="2 3" key="1">
    <citation type="submission" date="2015-07" db="EMBL/GenBank/DDBJ databases">
        <title>The genome of Dufourea novaeangliae.</title>
        <authorList>
            <person name="Pan H."/>
            <person name="Kapheim K."/>
        </authorList>
    </citation>
    <scope>NUCLEOTIDE SEQUENCE [LARGE SCALE GENOMIC DNA]</scope>
    <source>
        <strain evidence="2">0120121106</strain>
        <tissue evidence="2">Whole body</tissue>
    </source>
</reference>
<protein>
    <submittedName>
        <fullName evidence="2">Uncharacterized protein</fullName>
    </submittedName>
</protein>
<sequence>MTVRLGAHKRRCDFVVCDSAGLYFVLKPVLTFRSEQRNALYREDSAGYSSENSNDTACTVNPR</sequence>
<dbReference type="AlphaFoldDB" id="A0A154PJ80"/>
<feature type="compositionally biased region" description="Polar residues" evidence="1">
    <location>
        <begin position="47"/>
        <end position="63"/>
    </location>
</feature>
<dbReference type="EMBL" id="KQ434936">
    <property type="protein sequence ID" value="KZC11946.1"/>
    <property type="molecule type" value="Genomic_DNA"/>
</dbReference>
<accession>A0A154PJ80</accession>
<proteinExistence type="predicted"/>